<keyword evidence="8" id="KW-0805">Transcription regulation</keyword>
<dbReference type="Pfam" id="PF11764">
    <property type="entry name" value="N-SET"/>
    <property type="match status" value="1"/>
</dbReference>
<keyword evidence="10" id="KW-0539">Nucleus</keyword>
<dbReference type="EC" id="2.1.1.354" evidence="2"/>
<evidence type="ECO:0000256" key="9">
    <source>
        <dbReference type="ARBA" id="ARBA00023163"/>
    </source>
</evidence>
<keyword evidence="5" id="KW-0949">S-adenosyl-L-methionine</keyword>
<dbReference type="InterPro" id="IPR037841">
    <property type="entry name" value="SET_SETD1A/B"/>
</dbReference>
<protein>
    <recommendedName>
        <fullName evidence="2">[histone H3]-lysine(4) N-trimethyltransferase</fullName>
        <ecNumber evidence="2">2.1.1.354</ecNumber>
    </recommendedName>
</protein>
<dbReference type="GO" id="GO:0003723">
    <property type="term" value="F:RNA binding"/>
    <property type="evidence" value="ECO:0007669"/>
    <property type="project" value="UniProtKB-KW"/>
</dbReference>
<evidence type="ECO:0000256" key="1">
    <source>
        <dbReference type="ARBA" id="ARBA00004123"/>
    </source>
</evidence>
<feature type="domain" description="Post-SET" evidence="16">
    <location>
        <begin position="523"/>
        <end position="539"/>
    </location>
</feature>
<dbReference type="PANTHER" id="PTHR45814:SF2">
    <property type="entry name" value="HISTONE-LYSINE N-METHYLTRANSFERASE SETD1"/>
    <property type="match status" value="1"/>
</dbReference>
<sequence length="539" mass="60898">MSSSSEYEESAGGESEEVEEESDVEIGVEGSPLEGSEPSKTSVSDEMLEQLGMESISEKVLVEEDVIHKSSSAPMVETSASIATSRSTSAMELMTRKAEDRPKTPEVPKYDALRSDHCYFIDESTRPKLSDADEQMVEKENVDAEKCAVVVQKALQSEAINDVSKRPVSPSVVHLKAVTTEALATLSAIPTVPPTTIKKARRRRVNNELASILPPPVDVSQLAESDLDMEMTYDKRSDEDELGILCKFQTEGFDKEDLKYLERAFYEMQNDGTATWQRNLFWVPPCETPIVKLLVKPRKVGKVEIFYDDPELVGVQPHSTGCARTEGYYKLTHKQKRGVLRRPEGFQDRTEISERDETTVRHIVQATREARSDNRRLLTSMGETSSDFFKVNQLKYRKKMIKFARSRIHGWGLYALEPITPDEMIVEYVGQKIRPTVADEREKRYIRKGMGSSYLFRIDSDNVIDATNMGNFARFINHSCQPNCYAKVVVVDGEKRIVIYSKTPINKGDEITYDYKFPIEEEDKIDCLCGAPSCRGTLN</sequence>
<dbReference type="PROSITE" id="PS50280">
    <property type="entry name" value="SET"/>
    <property type="match status" value="1"/>
</dbReference>
<dbReference type="CDD" id="cd19169">
    <property type="entry name" value="SET_SETD1"/>
    <property type="match status" value="1"/>
</dbReference>
<dbReference type="InterPro" id="IPR044570">
    <property type="entry name" value="Set1-like"/>
</dbReference>
<dbReference type="PROSITE" id="PS50868">
    <property type="entry name" value="POST_SET"/>
    <property type="match status" value="1"/>
</dbReference>
<dbReference type="GO" id="GO:0140999">
    <property type="term" value="F:histone H3K4 trimethyltransferase activity"/>
    <property type="evidence" value="ECO:0007669"/>
    <property type="project" value="UniProtKB-EC"/>
</dbReference>
<comment type="subcellular location">
    <subcellularLocation>
        <location evidence="1">Nucleus</location>
    </subcellularLocation>
</comment>
<feature type="region of interest" description="Disordered" evidence="14">
    <location>
        <begin position="1"/>
        <end position="52"/>
    </location>
</feature>
<evidence type="ECO:0000256" key="11">
    <source>
        <dbReference type="ARBA" id="ARBA00047571"/>
    </source>
</evidence>
<dbReference type="AlphaFoldDB" id="F1KZE3"/>
<evidence type="ECO:0000256" key="2">
    <source>
        <dbReference type="ARBA" id="ARBA00012182"/>
    </source>
</evidence>
<evidence type="ECO:0000256" key="8">
    <source>
        <dbReference type="ARBA" id="ARBA00023015"/>
    </source>
</evidence>
<evidence type="ECO:0000259" key="15">
    <source>
        <dbReference type="PROSITE" id="PS50280"/>
    </source>
</evidence>
<dbReference type="GO" id="GO:0048188">
    <property type="term" value="C:Set1C/COMPASS complex"/>
    <property type="evidence" value="ECO:0007669"/>
    <property type="project" value="InterPro"/>
</dbReference>
<keyword evidence="9" id="KW-0804">Transcription</keyword>
<dbReference type="FunFam" id="2.170.270.10:FF:000010">
    <property type="entry name" value="Histone-lysine N-methyltransferase"/>
    <property type="match status" value="1"/>
</dbReference>
<dbReference type="SUPFAM" id="SSF82199">
    <property type="entry name" value="SET domain"/>
    <property type="match status" value="1"/>
</dbReference>
<keyword evidence="6" id="KW-0156">Chromatin regulator</keyword>
<organism evidence="17">
    <name type="scientific">Ascaris suum</name>
    <name type="common">Pig roundworm</name>
    <name type="synonym">Ascaris lumbricoides</name>
    <dbReference type="NCBI Taxonomy" id="6253"/>
    <lineage>
        <taxon>Eukaryota</taxon>
        <taxon>Metazoa</taxon>
        <taxon>Ecdysozoa</taxon>
        <taxon>Nematoda</taxon>
        <taxon>Chromadorea</taxon>
        <taxon>Rhabditida</taxon>
        <taxon>Spirurina</taxon>
        <taxon>Ascaridomorpha</taxon>
        <taxon>Ascaridoidea</taxon>
        <taxon>Ascarididae</taxon>
        <taxon>Ascaris</taxon>
    </lineage>
</organism>
<accession>F1KZE3</accession>
<dbReference type="GO" id="GO:0032259">
    <property type="term" value="P:methylation"/>
    <property type="evidence" value="ECO:0007669"/>
    <property type="project" value="UniProtKB-KW"/>
</dbReference>
<evidence type="ECO:0000256" key="5">
    <source>
        <dbReference type="ARBA" id="ARBA00022691"/>
    </source>
</evidence>
<dbReference type="PANTHER" id="PTHR45814">
    <property type="entry name" value="HISTONE-LYSINE N-METHYLTRANSFERASE SETD1"/>
    <property type="match status" value="1"/>
</dbReference>
<dbReference type="SMART" id="SM00317">
    <property type="entry name" value="SET"/>
    <property type="match status" value="1"/>
</dbReference>
<keyword evidence="3 17" id="KW-0489">Methyltransferase</keyword>
<dbReference type="InterPro" id="IPR046341">
    <property type="entry name" value="SET_dom_sf"/>
</dbReference>
<keyword evidence="4 17" id="KW-0808">Transferase</keyword>
<comment type="catalytic activity">
    <reaction evidence="12">
        <text>N(6)-methyl-L-lysyl(4)-[histone H3] + S-adenosyl-L-methionine = N(6),N(6)-dimethyl-L-lysyl(4)-[histone H3] + S-adenosyl-L-homocysteine + H(+)</text>
        <dbReference type="Rhea" id="RHEA:60268"/>
        <dbReference type="Rhea" id="RHEA-COMP:15540"/>
        <dbReference type="Rhea" id="RHEA-COMP:15543"/>
        <dbReference type="ChEBI" id="CHEBI:15378"/>
        <dbReference type="ChEBI" id="CHEBI:57856"/>
        <dbReference type="ChEBI" id="CHEBI:59789"/>
        <dbReference type="ChEBI" id="CHEBI:61929"/>
        <dbReference type="ChEBI" id="CHEBI:61976"/>
    </reaction>
</comment>
<evidence type="ECO:0000256" key="7">
    <source>
        <dbReference type="ARBA" id="ARBA00022884"/>
    </source>
</evidence>
<dbReference type="Gene3D" id="2.170.270.10">
    <property type="entry name" value="SET domain"/>
    <property type="match status" value="1"/>
</dbReference>
<keyword evidence="7" id="KW-0694">RNA-binding</keyword>
<evidence type="ECO:0000256" key="10">
    <source>
        <dbReference type="ARBA" id="ARBA00023242"/>
    </source>
</evidence>
<evidence type="ECO:0000256" key="12">
    <source>
        <dbReference type="ARBA" id="ARBA00047583"/>
    </source>
</evidence>
<reference evidence="17" key="1">
    <citation type="journal article" date="2011" name="Genome Res.">
        <title>Deep small RNA sequencing from the nematode Ascaris reveals conservation, functional diversification, and novel developmental profiles.</title>
        <authorList>
            <person name="Wang J."/>
            <person name="Czech B."/>
            <person name="Crunk A."/>
            <person name="Wallace A."/>
            <person name="Mitreva M."/>
            <person name="Hannon G.J."/>
            <person name="Davis R.E."/>
        </authorList>
    </citation>
    <scope>NUCLEOTIDE SEQUENCE</scope>
</reference>
<evidence type="ECO:0000256" key="3">
    <source>
        <dbReference type="ARBA" id="ARBA00022603"/>
    </source>
</evidence>
<evidence type="ECO:0000259" key="16">
    <source>
        <dbReference type="PROSITE" id="PS50868"/>
    </source>
</evidence>
<dbReference type="InterPro" id="IPR024657">
    <property type="entry name" value="COMPASS_Set1_N-SET"/>
</dbReference>
<proteinExistence type="evidence at transcript level"/>
<evidence type="ECO:0000313" key="17">
    <source>
        <dbReference type="EMBL" id="ADY43247.1"/>
    </source>
</evidence>
<feature type="domain" description="SET" evidence="15">
    <location>
        <begin position="399"/>
        <end position="516"/>
    </location>
</feature>
<dbReference type="SMART" id="SM00508">
    <property type="entry name" value="PostSET"/>
    <property type="match status" value="1"/>
</dbReference>
<feature type="compositionally biased region" description="Acidic residues" evidence="14">
    <location>
        <begin position="1"/>
        <end position="26"/>
    </location>
</feature>
<evidence type="ECO:0000256" key="6">
    <source>
        <dbReference type="ARBA" id="ARBA00022853"/>
    </source>
</evidence>
<comment type="catalytic activity">
    <reaction evidence="11">
        <text>L-lysyl(4)-[histone H3] + 3 S-adenosyl-L-methionine = N(6),N(6),N(6)-trimethyl-L-lysyl(4)-[histone H3] + 3 S-adenosyl-L-homocysteine + 3 H(+)</text>
        <dbReference type="Rhea" id="RHEA:60260"/>
        <dbReference type="Rhea" id="RHEA-COMP:15537"/>
        <dbReference type="Rhea" id="RHEA-COMP:15547"/>
        <dbReference type="ChEBI" id="CHEBI:15378"/>
        <dbReference type="ChEBI" id="CHEBI:29969"/>
        <dbReference type="ChEBI" id="CHEBI:57856"/>
        <dbReference type="ChEBI" id="CHEBI:59789"/>
        <dbReference type="ChEBI" id="CHEBI:61961"/>
        <dbReference type="EC" id="2.1.1.354"/>
    </reaction>
</comment>
<comment type="catalytic activity">
    <reaction evidence="13">
        <text>N(6),N(6)-dimethyl-L-lysyl(4)-[histone H3] + S-adenosyl-L-methionine = N(6),N(6),N(6)-trimethyl-L-lysyl(4)-[histone H3] + S-adenosyl-L-homocysteine + H(+)</text>
        <dbReference type="Rhea" id="RHEA:60272"/>
        <dbReference type="Rhea" id="RHEA-COMP:15537"/>
        <dbReference type="Rhea" id="RHEA-COMP:15540"/>
        <dbReference type="ChEBI" id="CHEBI:15378"/>
        <dbReference type="ChEBI" id="CHEBI:57856"/>
        <dbReference type="ChEBI" id="CHEBI:59789"/>
        <dbReference type="ChEBI" id="CHEBI:61961"/>
        <dbReference type="ChEBI" id="CHEBI:61976"/>
    </reaction>
</comment>
<dbReference type="InterPro" id="IPR003616">
    <property type="entry name" value="Post-SET_dom"/>
</dbReference>
<name>F1KZE3_ASCSU</name>
<evidence type="ECO:0000256" key="4">
    <source>
        <dbReference type="ARBA" id="ARBA00022679"/>
    </source>
</evidence>
<dbReference type="SMART" id="SM01291">
    <property type="entry name" value="N-SET"/>
    <property type="match status" value="1"/>
</dbReference>
<dbReference type="EMBL" id="JI168519">
    <property type="protein sequence ID" value="ADY43247.1"/>
    <property type="molecule type" value="mRNA"/>
</dbReference>
<evidence type="ECO:0000256" key="13">
    <source>
        <dbReference type="ARBA" id="ARBA00049129"/>
    </source>
</evidence>
<dbReference type="Pfam" id="PF00856">
    <property type="entry name" value="SET"/>
    <property type="match status" value="1"/>
</dbReference>
<dbReference type="InterPro" id="IPR001214">
    <property type="entry name" value="SET_dom"/>
</dbReference>
<evidence type="ECO:0000256" key="14">
    <source>
        <dbReference type="SAM" id="MobiDB-lite"/>
    </source>
</evidence>